<keyword evidence="3" id="KW-1185">Reference proteome</keyword>
<organism evidence="2 3">
    <name type="scientific">Desulfonema limicola</name>
    <dbReference type="NCBI Taxonomy" id="45656"/>
    <lineage>
        <taxon>Bacteria</taxon>
        <taxon>Pseudomonadati</taxon>
        <taxon>Thermodesulfobacteriota</taxon>
        <taxon>Desulfobacteria</taxon>
        <taxon>Desulfobacterales</taxon>
        <taxon>Desulfococcaceae</taxon>
        <taxon>Desulfonema</taxon>
    </lineage>
</organism>
<evidence type="ECO:0000313" key="2">
    <source>
        <dbReference type="EMBL" id="QTA79165.1"/>
    </source>
</evidence>
<gene>
    <name evidence="2" type="ORF">dnl_14190</name>
</gene>
<dbReference type="Proteomes" id="UP000663720">
    <property type="component" value="Chromosome"/>
</dbReference>
<name>A0A975B5I3_9BACT</name>
<dbReference type="KEGG" id="dli:dnl_14190"/>
<keyword evidence="1" id="KW-1133">Transmembrane helix</keyword>
<keyword evidence="1" id="KW-0812">Transmembrane</keyword>
<dbReference type="AlphaFoldDB" id="A0A975B5I3"/>
<protein>
    <submittedName>
        <fullName evidence="2">Uncharacterized protein</fullName>
    </submittedName>
</protein>
<evidence type="ECO:0000256" key="1">
    <source>
        <dbReference type="SAM" id="Phobius"/>
    </source>
</evidence>
<sequence>MINFHVFNYENVQYEIREFVIIYGFLFWLINSNSRFMENKKYTNL</sequence>
<feature type="transmembrane region" description="Helical" evidence="1">
    <location>
        <begin position="12"/>
        <end position="31"/>
    </location>
</feature>
<dbReference type="EMBL" id="CP061799">
    <property type="protein sequence ID" value="QTA79165.1"/>
    <property type="molecule type" value="Genomic_DNA"/>
</dbReference>
<keyword evidence="1" id="KW-0472">Membrane</keyword>
<accession>A0A975B5I3</accession>
<evidence type="ECO:0000313" key="3">
    <source>
        <dbReference type="Proteomes" id="UP000663720"/>
    </source>
</evidence>
<reference evidence="2" key="1">
    <citation type="journal article" date="2021" name="Microb. Physiol.">
        <title>Proteogenomic Insights into the Physiology of Marine, Sulfate-Reducing, Filamentous Desulfonema limicola and Desulfonema magnum.</title>
        <authorList>
            <person name="Schnaars V."/>
            <person name="Wohlbrand L."/>
            <person name="Scheve S."/>
            <person name="Hinrichs C."/>
            <person name="Reinhardt R."/>
            <person name="Rabus R."/>
        </authorList>
    </citation>
    <scope>NUCLEOTIDE SEQUENCE</scope>
    <source>
        <strain evidence="2">5ac10</strain>
    </source>
</reference>
<proteinExistence type="predicted"/>